<dbReference type="AlphaFoldDB" id="A0A080LYX0"/>
<evidence type="ECO:0000313" key="1">
    <source>
        <dbReference type="EMBL" id="KFB73190.1"/>
    </source>
</evidence>
<evidence type="ECO:0000313" key="2">
    <source>
        <dbReference type="Proteomes" id="UP000020077"/>
    </source>
</evidence>
<accession>A0A080LYX0</accession>
<dbReference type="EMBL" id="JDVG02000267">
    <property type="protein sequence ID" value="KFB73190.1"/>
    <property type="molecule type" value="Genomic_DNA"/>
</dbReference>
<organism evidence="1 2">
    <name type="scientific">Candidatus Accumulibacter phosphatis</name>
    <dbReference type="NCBI Taxonomy" id="327160"/>
    <lineage>
        <taxon>Bacteria</taxon>
        <taxon>Pseudomonadati</taxon>
        <taxon>Pseudomonadota</taxon>
        <taxon>Betaproteobacteria</taxon>
        <taxon>Candidatus Accumulibacter</taxon>
    </lineage>
</organism>
<name>A0A080LYX0_9PROT</name>
<reference evidence="1 2" key="1">
    <citation type="submission" date="2014-02" db="EMBL/GenBank/DDBJ databases">
        <title>Expanding our view of genomic diversity in Candidatus Accumulibacter clades.</title>
        <authorList>
            <person name="Skennerton C.T."/>
            <person name="Barr J.J."/>
            <person name="Slater F.R."/>
            <person name="Bond P.L."/>
            <person name="Tyson G.W."/>
        </authorList>
    </citation>
    <scope>NUCLEOTIDE SEQUENCE [LARGE SCALE GENOMIC DNA]</scope>
    <source>
        <strain evidence="2">BA-91</strain>
    </source>
</reference>
<protein>
    <submittedName>
        <fullName evidence="1">Uncharacterized protein</fullName>
    </submittedName>
</protein>
<proteinExistence type="predicted"/>
<dbReference type="Proteomes" id="UP000020077">
    <property type="component" value="Unassembled WGS sequence"/>
</dbReference>
<sequence length="75" mass="7812">MNDGAVPKLKVCHEPSGNTVAEAKGAAVASAATTANLFHVKNMMFFLSLGIWSPIAAGNPQLLVAQHVSNDRASH</sequence>
<comment type="caution">
    <text evidence="1">The sequence shown here is derived from an EMBL/GenBank/DDBJ whole genome shotgun (WGS) entry which is preliminary data.</text>
</comment>
<gene>
    <name evidence="1" type="ORF">AW09_001562</name>
</gene>